<accession>A0A397RQX4</accession>
<evidence type="ECO:0000313" key="4">
    <source>
        <dbReference type="Proteomes" id="UP000266506"/>
    </source>
</evidence>
<name>A0A397RQX4_9MOLU</name>
<feature type="region of interest" description="Disordered" evidence="1">
    <location>
        <begin position="84"/>
        <end position="132"/>
    </location>
</feature>
<evidence type="ECO:0000256" key="1">
    <source>
        <dbReference type="SAM" id="MobiDB-lite"/>
    </source>
</evidence>
<dbReference type="InParanoid" id="A0A397RQX4"/>
<organism evidence="3 4">
    <name type="scientific">Anaeroplasma bactoclasticum</name>
    <dbReference type="NCBI Taxonomy" id="2088"/>
    <lineage>
        <taxon>Bacteria</taxon>
        <taxon>Bacillati</taxon>
        <taxon>Mycoplasmatota</taxon>
        <taxon>Mollicutes</taxon>
        <taxon>Anaeroplasmatales</taxon>
        <taxon>Anaeroplasmataceae</taxon>
        <taxon>Anaeroplasma</taxon>
    </lineage>
</organism>
<evidence type="ECO:0000313" key="3">
    <source>
        <dbReference type="EMBL" id="RIA75562.1"/>
    </source>
</evidence>
<keyword evidence="2" id="KW-1133">Transmembrane helix</keyword>
<sequence>MFLLHGFKTVDIWFFVICAIAVAVIVIIYFLIPVFKRKQFAEARKNLARREILFKQNQKTTQAEEISIDDSLSEEAVEVKEALEAELESPETDFTAEEVVSATEPQMEDALKVDEATAQEAQEEDEKAPIEE</sequence>
<feature type="transmembrane region" description="Helical" evidence="2">
    <location>
        <begin position="12"/>
        <end position="35"/>
    </location>
</feature>
<keyword evidence="2" id="KW-0812">Transmembrane</keyword>
<feature type="compositionally biased region" description="Acidic residues" evidence="1">
    <location>
        <begin position="84"/>
        <end position="96"/>
    </location>
</feature>
<dbReference type="RefSeq" id="WP_119016509.1">
    <property type="nucleotide sequence ID" value="NZ_QXEV01000016.1"/>
</dbReference>
<dbReference type="EMBL" id="QXEV01000016">
    <property type="protein sequence ID" value="RIA75562.1"/>
    <property type="molecule type" value="Genomic_DNA"/>
</dbReference>
<dbReference type="Proteomes" id="UP000266506">
    <property type="component" value="Unassembled WGS sequence"/>
</dbReference>
<evidence type="ECO:0000256" key="2">
    <source>
        <dbReference type="SAM" id="Phobius"/>
    </source>
</evidence>
<gene>
    <name evidence="3" type="ORF">EI71_01381</name>
</gene>
<keyword evidence="2" id="KW-0472">Membrane</keyword>
<protein>
    <submittedName>
        <fullName evidence="3">Uncharacterized protein</fullName>
    </submittedName>
</protein>
<proteinExistence type="predicted"/>
<dbReference type="AlphaFoldDB" id="A0A397RQX4"/>
<comment type="caution">
    <text evidence="3">The sequence shown here is derived from an EMBL/GenBank/DDBJ whole genome shotgun (WGS) entry which is preliminary data.</text>
</comment>
<reference evidence="3 4" key="1">
    <citation type="submission" date="2018-08" db="EMBL/GenBank/DDBJ databases">
        <title>Genomic Encyclopedia of Archaeal and Bacterial Type Strains, Phase II (KMG-II): from individual species to whole genera.</title>
        <authorList>
            <person name="Goeker M."/>
        </authorList>
    </citation>
    <scope>NUCLEOTIDE SEQUENCE [LARGE SCALE GENOMIC DNA]</scope>
    <source>
        <strain evidence="3 4">ATCC 27112</strain>
    </source>
</reference>
<keyword evidence="4" id="KW-1185">Reference proteome</keyword>